<dbReference type="EMBL" id="JAEAOA010000980">
    <property type="protein sequence ID" value="KAK3611294.1"/>
    <property type="molecule type" value="Genomic_DNA"/>
</dbReference>
<evidence type="ECO:0000313" key="1">
    <source>
        <dbReference type="EMBL" id="KAK3611294.1"/>
    </source>
</evidence>
<comment type="caution">
    <text evidence="1">The sequence shown here is derived from an EMBL/GenBank/DDBJ whole genome shotgun (WGS) entry which is preliminary data.</text>
</comment>
<sequence>MKQYIVGAPSEQLAMDILSLLPETVFGNRYMLVGIYLEETGDHVGRMSKEDQLDSDPNRLSVLSDRIDLYYGINDLSSTESIKLADLLILSPRRVTHEP</sequence>
<dbReference type="Proteomes" id="UP001195483">
    <property type="component" value="Unassembled WGS sequence"/>
</dbReference>
<evidence type="ECO:0000313" key="2">
    <source>
        <dbReference type="Proteomes" id="UP001195483"/>
    </source>
</evidence>
<keyword evidence="2" id="KW-1185">Reference proteome</keyword>
<gene>
    <name evidence="1" type="ORF">CHS0354_015707</name>
</gene>
<name>A0AAE0WEI9_9BIVA</name>
<protein>
    <submittedName>
        <fullName evidence="1">Uncharacterized protein</fullName>
    </submittedName>
</protein>
<reference evidence="1" key="3">
    <citation type="submission" date="2023-05" db="EMBL/GenBank/DDBJ databases">
        <authorList>
            <person name="Smith C.H."/>
        </authorList>
    </citation>
    <scope>NUCLEOTIDE SEQUENCE</scope>
    <source>
        <strain evidence="1">CHS0354</strain>
        <tissue evidence="1">Mantle</tissue>
    </source>
</reference>
<dbReference type="AlphaFoldDB" id="A0AAE0WEI9"/>
<reference evidence="1" key="1">
    <citation type="journal article" date="2021" name="Genome Biol. Evol.">
        <title>A High-Quality Reference Genome for a Parasitic Bivalve with Doubly Uniparental Inheritance (Bivalvia: Unionida).</title>
        <authorList>
            <person name="Smith C.H."/>
        </authorList>
    </citation>
    <scope>NUCLEOTIDE SEQUENCE</scope>
    <source>
        <strain evidence="1">CHS0354</strain>
    </source>
</reference>
<reference evidence="1" key="2">
    <citation type="journal article" date="2021" name="Genome Biol. Evol.">
        <title>Developing a high-quality reference genome for a parasitic bivalve with doubly uniparental inheritance (Bivalvia: Unionida).</title>
        <authorList>
            <person name="Smith C.H."/>
        </authorList>
    </citation>
    <scope>NUCLEOTIDE SEQUENCE</scope>
    <source>
        <strain evidence="1">CHS0354</strain>
        <tissue evidence="1">Mantle</tissue>
    </source>
</reference>
<organism evidence="1 2">
    <name type="scientific">Potamilus streckersoni</name>
    <dbReference type="NCBI Taxonomy" id="2493646"/>
    <lineage>
        <taxon>Eukaryota</taxon>
        <taxon>Metazoa</taxon>
        <taxon>Spiralia</taxon>
        <taxon>Lophotrochozoa</taxon>
        <taxon>Mollusca</taxon>
        <taxon>Bivalvia</taxon>
        <taxon>Autobranchia</taxon>
        <taxon>Heteroconchia</taxon>
        <taxon>Palaeoheterodonta</taxon>
        <taxon>Unionida</taxon>
        <taxon>Unionoidea</taxon>
        <taxon>Unionidae</taxon>
        <taxon>Ambleminae</taxon>
        <taxon>Lampsilini</taxon>
        <taxon>Potamilus</taxon>
    </lineage>
</organism>
<proteinExistence type="predicted"/>
<accession>A0AAE0WEI9</accession>